<dbReference type="PIRSF" id="PIRSF016184">
    <property type="entry name" value="PhzC_PhzF"/>
    <property type="match status" value="1"/>
</dbReference>
<dbReference type="GO" id="GO:0005737">
    <property type="term" value="C:cytoplasm"/>
    <property type="evidence" value="ECO:0007669"/>
    <property type="project" value="TreeGrafter"/>
</dbReference>
<sequence>MRTLPIYQVDAFAANLFEGNPAAVCPLDNWLTDKEMQNIALENNLSETAFFIPEENGFYIRWFTPNEEVALCGHATLASAYVIFEKLGFKGEEITFRCLSGELKVRKNGNGFIMDFPALPYHFIEYSQALSELNLNKPLYVLKSKFDLMFVYENAQEVQLAEPNLNAVAQLDYRGLILTAPGINSDVYSRCFYPGCNVAEDPVTGSAHCVIAPYWSEQLQKCDINAVQGGRRQGKVRCEVKGERVFLYGTAHLYLQGTVYLPHN</sequence>
<evidence type="ECO:0000313" key="4">
    <source>
        <dbReference type="EMBL" id="KTD57435.1"/>
    </source>
</evidence>
<dbReference type="PATRIC" id="fig|45074.5.peg.2730"/>
<keyword evidence="2" id="KW-0413">Isomerase</keyword>
<comment type="similarity">
    <text evidence="1">Belongs to the PhzF family.</text>
</comment>
<accession>A0A0W0YKV7</accession>
<dbReference type="SUPFAM" id="SSF54506">
    <property type="entry name" value="Diaminopimelate epimerase-like"/>
    <property type="match status" value="1"/>
</dbReference>
<dbReference type="NCBIfam" id="TIGR00654">
    <property type="entry name" value="PhzF_family"/>
    <property type="match status" value="1"/>
</dbReference>
<name>A0A0W0YKV7_9GAMM</name>
<evidence type="ECO:0000313" key="5">
    <source>
        <dbReference type="Proteomes" id="UP000054703"/>
    </source>
</evidence>
<keyword evidence="5" id="KW-1185">Reference proteome</keyword>
<dbReference type="STRING" id="45074.Lsan_2537"/>
<dbReference type="Proteomes" id="UP000054703">
    <property type="component" value="Unassembled WGS sequence"/>
</dbReference>
<dbReference type="EMBL" id="LNYU01000075">
    <property type="protein sequence ID" value="KTD57435.1"/>
    <property type="molecule type" value="Genomic_DNA"/>
</dbReference>
<dbReference type="PANTHER" id="PTHR13774">
    <property type="entry name" value="PHENAZINE BIOSYNTHESIS PROTEIN"/>
    <property type="match status" value="1"/>
</dbReference>
<dbReference type="InterPro" id="IPR003719">
    <property type="entry name" value="Phenazine_PhzF-like"/>
</dbReference>
<dbReference type="OrthoDB" id="9788221at2"/>
<organism evidence="4 5">
    <name type="scientific">Legionella santicrucis</name>
    <dbReference type="NCBI Taxonomy" id="45074"/>
    <lineage>
        <taxon>Bacteria</taxon>
        <taxon>Pseudomonadati</taxon>
        <taxon>Pseudomonadota</taxon>
        <taxon>Gammaproteobacteria</taxon>
        <taxon>Legionellales</taxon>
        <taxon>Legionellaceae</taxon>
        <taxon>Legionella</taxon>
    </lineage>
</organism>
<protein>
    <submittedName>
        <fullName evidence="4">Epimerase</fullName>
    </submittedName>
</protein>
<evidence type="ECO:0000256" key="3">
    <source>
        <dbReference type="PIRSR" id="PIRSR016184-1"/>
    </source>
</evidence>
<dbReference type="RefSeq" id="WP_058514614.1">
    <property type="nucleotide sequence ID" value="NZ_CAAAIH010000047.1"/>
</dbReference>
<dbReference type="AlphaFoldDB" id="A0A0W0YKV7"/>
<dbReference type="PANTHER" id="PTHR13774:SF17">
    <property type="entry name" value="PHENAZINE BIOSYNTHESIS-LIKE DOMAIN-CONTAINING PROTEIN"/>
    <property type="match status" value="1"/>
</dbReference>
<dbReference type="GO" id="GO:0016853">
    <property type="term" value="F:isomerase activity"/>
    <property type="evidence" value="ECO:0007669"/>
    <property type="project" value="UniProtKB-KW"/>
</dbReference>
<dbReference type="Gene3D" id="3.10.310.10">
    <property type="entry name" value="Diaminopimelate Epimerase, Chain A, domain 1"/>
    <property type="match status" value="2"/>
</dbReference>
<dbReference type="Pfam" id="PF02567">
    <property type="entry name" value="PhzC-PhzF"/>
    <property type="match status" value="1"/>
</dbReference>
<proteinExistence type="inferred from homology"/>
<evidence type="ECO:0000256" key="2">
    <source>
        <dbReference type="ARBA" id="ARBA00023235"/>
    </source>
</evidence>
<gene>
    <name evidence="4" type="ORF">Lsan_2537</name>
</gene>
<reference evidence="4 5" key="1">
    <citation type="submission" date="2015-11" db="EMBL/GenBank/DDBJ databases">
        <title>Genomic analysis of 38 Legionella species identifies large and diverse effector repertoires.</title>
        <authorList>
            <person name="Burstein D."/>
            <person name="Amaro F."/>
            <person name="Zusman T."/>
            <person name="Lifshitz Z."/>
            <person name="Cohen O."/>
            <person name="Gilbert J.A."/>
            <person name="Pupko T."/>
            <person name="Shuman H.A."/>
            <person name="Segal G."/>
        </authorList>
    </citation>
    <scope>NUCLEOTIDE SEQUENCE [LARGE SCALE GENOMIC DNA]</scope>
    <source>
        <strain evidence="4 5">SC-63-C7</strain>
    </source>
</reference>
<feature type="active site" evidence="3">
    <location>
        <position position="47"/>
    </location>
</feature>
<comment type="caution">
    <text evidence="4">The sequence shown here is derived from an EMBL/GenBank/DDBJ whole genome shotgun (WGS) entry which is preliminary data.</text>
</comment>
<evidence type="ECO:0000256" key="1">
    <source>
        <dbReference type="ARBA" id="ARBA00008270"/>
    </source>
</evidence>